<evidence type="ECO:0000256" key="1">
    <source>
        <dbReference type="SAM" id="MobiDB-lite"/>
    </source>
</evidence>
<keyword evidence="2" id="KW-0812">Transmembrane</keyword>
<gene>
    <name evidence="3" type="ORF">MIND_00896600</name>
</gene>
<reference evidence="3" key="1">
    <citation type="submission" date="2020-05" db="EMBL/GenBank/DDBJ databases">
        <title>Mycena genomes resolve the evolution of fungal bioluminescence.</title>
        <authorList>
            <person name="Tsai I.J."/>
        </authorList>
    </citation>
    <scope>NUCLEOTIDE SEQUENCE</scope>
    <source>
        <strain evidence="3">171206Taipei</strain>
    </source>
</reference>
<feature type="compositionally biased region" description="Low complexity" evidence="1">
    <location>
        <begin position="128"/>
        <end position="139"/>
    </location>
</feature>
<keyword evidence="2" id="KW-0472">Membrane</keyword>
<feature type="compositionally biased region" description="Acidic residues" evidence="1">
    <location>
        <begin position="336"/>
        <end position="345"/>
    </location>
</feature>
<feature type="compositionally biased region" description="Basic and acidic residues" evidence="1">
    <location>
        <begin position="262"/>
        <end position="282"/>
    </location>
</feature>
<sequence length="345" mass="36949">MPSISISPSPSSPSPSSTTAPSSSTTLIQIVIAAICGVCLLALIMFIIFRRRQNKKQKGPEVQAGEIVARTHPAALMITSADGKGNPRFVHTPGTNMRTAMRKADGSWEFSDSRSPFTPTIIAEPERPSSSYSRSPSPSGVQEMLMPHTAATASPWGPPVTPQTSASKAWRGVYSPAPSIAASTFLPPASAASLYSRNSLISSNESFVDFEQDAASLSSNPFRSPRHSPRASPTPQRPPRSPATSSHTFLEPPPPSTPSRPVESRAAREIRLGYEALDRAREPTASPQPSSSTRRPLPDPTTASLSPAARAKEAESRAARAIRQGYENVDRHSEYAELDEPLPAY</sequence>
<feature type="region of interest" description="Disordered" evidence="1">
    <location>
        <begin position="106"/>
        <end position="142"/>
    </location>
</feature>
<evidence type="ECO:0000313" key="3">
    <source>
        <dbReference type="EMBL" id="KAF7299466.1"/>
    </source>
</evidence>
<feature type="compositionally biased region" description="Polar residues" evidence="1">
    <location>
        <begin position="285"/>
        <end position="294"/>
    </location>
</feature>
<dbReference type="GeneID" id="59348128"/>
<evidence type="ECO:0000313" key="4">
    <source>
        <dbReference type="Proteomes" id="UP000636479"/>
    </source>
</evidence>
<accession>A0A8H6SHB7</accession>
<evidence type="ECO:0000256" key="2">
    <source>
        <dbReference type="SAM" id="Phobius"/>
    </source>
</evidence>
<name>A0A8H6SHB7_9AGAR</name>
<dbReference type="OrthoDB" id="2848852at2759"/>
<comment type="caution">
    <text evidence="3">The sequence shown here is derived from an EMBL/GenBank/DDBJ whole genome shotgun (WGS) entry which is preliminary data.</text>
</comment>
<proteinExistence type="predicted"/>
<dbReference type="Proteomes" id="UP000636479">
    <property type="component" value="Unassembled WGS sequence"/>
</dbReference>
<keyword evidence="4" id="KW-1185">Reference proteome</keyword>
<dbReference type="AlphaFoldDB" id="A0A8H6SHB7"/>
<protein>
    <submittedName>
        <fullName evidence="3">Uncharacterized protein</fullName>
    </submittedName>
</protein>
<feature type="region of interest" description="Disordered" evidence="1">
    <location>
        <begin position="1"/>
        <end position="22"/>
    </location>
</feature>
<dbReference type="RefSeq" id="XP_037218854.1">
    <property type="nucleotide sequence ID" value="XM_037365612.1"/>
</dbReference>
<feature type="region of interest" description="Disordered" evidence="1">
    <location>
        <begin position="217"/>
        <end position="345"/>
    </location>
</feature>
<keyword evidence="2" id="KW-1133">Transmembrane helix</keyword>
<organism evidence="3 4">
    <name type="scientific">Mycena indigotica</name>
    <dbReference type="NCBI Taxonomy" id="2126181"/>
    <lineage>
        <taxon>Eukaryota</taxon>
        <taxon>Fungi</taxon>
        <taxon>Dikarya</taxon>
        <taxon>Basidiomycota</taxon>
        <taxon>Agaricomycotina</taxon>
        <taxon>Agaricomycetes</taxon>
        <taxon>Agaricomycetidae</taxon>
        <taxon>Agaricales</taxon>
        <taxon>Marasmiineae</taxon>
        <taxon>Mycenaceae</taxon>
        <taxon>Mycena</taxon>
    </lineage>
</organism>
<feature type="transmembrane region" description="Helical" evidence="2">
    <location>
        <begin position="27"/>
        <end position="49"/>
    </location>
</feature>
<dbReference type="EMBL" id="JACAZF010000007">
    <property type="protein sequence ID" value="KAF7299466.1"/>
    <property type="molecule type" value="Genomic_DNA"/>
</dbReference>